<dbReference type="EMBL" id="CP034234">
    <property type="protein sequence ID" value="AZK43921.1"/>
    <property type="molecule type" value="Genomic_DNA"/>
</dbReference>
<dbReference type="Gene3D" id="3.40.430.10">
    <property type="entry name" value="Dihydrofolate Reductase, subunit A"/>
    <property type="match status" value="1"/>
</dbReference>
<sequence length="176" mass="20046">MMRQIKLFIAMSLDGYIADEKGAIDWLDPYNSLDDDTYDWFYKSIDTVVMGRKTYEQVTEVLSPDVYPYEDSFTYVVSSQDIKLRKNMAIISDDVVGVLNAIKQQEGKDLWIVGGGMLVSELVASAIIDEYWIAVAPVLLGKGIPLFDESINSHHLDLIESDTKGQLVYMKYRKRD</sequence>
<dbReference type="AlphaFoldDB" id="A0A3S8RLT5"/>
<proteinExistence type="predicted"/>
<reference evidence="2 3" key="1">
    <citation type="journal article" date="2020" name="Int. J. Syst. Evol. Microbiol.">
        <title>Description of Erysipelothrix piscisicarius sp. nov., an emergent fish pathogen, and assessment of virulence using a tiger barb (Puntigrus tetrazona) infection model.</title>
        <authorList>
            <person name="Pomaranski E.K."/>
            <person name="Griffin M.J."/>
            <person name="Camus A.C."/>
            <person name="Armwood A.R."/>
            <person name="Shelley J."/>
            <person name="Waldbieser G.C."/>
            <person name="LaFrentz B.R."/>
            <person name="Garcia J.C."/>
            <person name="Yanong R."/>
            <person name="Soto E."/>
        </authorList>
    </citation>
    <scope>NUCLEOTIDE SEQUENCE [LARGE SCALE GENOMIC DNA]</scope>
    <source>
        <strain evidence="2 3">15TAL0474</strain>
    </source>
</reference>
<evidence type="ECO:0000313" key="2">
    <source>
        <dbReference type="EMBL" id="AZK43921.1"/>
    </source>
</evidence>
<evidence type="ECO:0000259" key="1">
    <source>
        <dbReference type="Pfam" id="PF01872"/>
    </source>
</evidence>
<dbReference type="InterPro" id="IPR002734">
    <property type="entry name" value="RibDG_C"/>
</dbReference>
<keyword evidence="3" id="KW-1185">Reference proteome</keyword>
<dbReference type="SUPFAM" id="SSF53597">
    <property type="entry name" value="Dihydrofolate reductase-like"/>
    <property type="match status" value="1"/>
</dbReference>
<dbReference type="PANTHER" id="PTHR38011:SF11">
    <property type="entry name" value="2,5-DIAMINO-6-RIBOSYLAMINO-4(3H)-PYRIMIDINONE 5'-PHOSPHATE REDUCTASE"/>
    <property type="match status" value="1"/>
</dbReference>
<gene>
    <name evidence="2" type="ORF">EEI45_03255</name>
</gene>
<organism evidence="2 3">
    <name type="scientific">Erysipelothrix piscisicarius</name>
    <dbReference type="NCBI Taxonomy" id="2485784"/>
    <lineage>
        <taxon>Bacteria</taxon>
        <taxon>Bacillati</taxon>
        <taxon>Bacillota</taxon>
        <taxon>Erysipelotrichia</taxon>
        <taxon>Erysipelotrichales</taxon>
        <taxon>Erysipelotrichaceae</taxon>
        <taxon>Erysipelothrix</taxon>
    </lineage>
</organism>
<dbReference type="Pfam" id="PF01872">
    <property type="entry name" value="RibD_C"/>
    <property type="match status" value="1"/>
</dbReference>
<dbReference type="InterPro" id="IPR024072">
    <property type="entry name" value="DHFR-like_dom_sf"/>
</dbReference>
<protein>
    <submittedName>
        <fullName evidence="2">Dihydrofolate reductase</fullName>
    </submittedName>
</protein>
<dbReference type="Proteomes" id="UP000278804">
    <property type="component" value="Chromosome"/>
</dbReference>
<dbReference type="InterPro" id="IPR050765">
    <property type="entry name" value="Riboflavin_Biosynth_HTPR"/>
</dbReference>
<dbReference type="GO" id="GO:0008703">
    <property type="term" value="F:5-amino-6-(5-phosphoribosylamino)uracil reductase activity"/>
    <property type="evidence" value="ECO:0007669"/>
    <property type="project" value="InterPro"/>
</dbReference>
<accession>A0A3S8RLT5</accession>
<dbReference type="KEGG" id="eri:EEI45_03255"/>
<evidence type="ECO:0000313" key="3">
    <source>
        <dbReference type="Proteomes" id="UP000278804"/>
    </source>
</evidence>
<dbReference type="GO" id="GO:0009231">
    <property type="term" value="P:riboflavin biosynthetic process"/>
    <property type="evidence" value="ECO:0007669"/>
    <property type="project" value="InterPro"/>
</dbReference>
<dbReference type="PANTHER" id="PTHR38011">
    <property type="entry name" value="DIHYDROFOLATE REDUCTASE FAMILY PROTEIN (AFU_ORTHOLOGUE AFUA_8G06820)"/>
    <property type="match status" value="1"/>
</dbReference>
<name>A0A3S8RLT5_9FIRM</name>
<feature type="domain" description="Bacterial bifunctional deaminase-reductase C-terminal" evidence="1">
    <location>
        <begin position="5"/>
        <end position="164"/>
    </location>
</feature>